<dbReference type="EMBL" id="HBGG01029660">
    <property type="protein sequence ID" value="CAD9213153.1"/>
    <property type="molecule type" value="Transcribed_RNA"/>
</dbReference>
<organism evidence="1">
    <name type="scientific">Tetraselmis chuii</name>
    <dbReference type="NCBI Taxonomy" id="63592"/>
    <lineage>
        <taxon>Eukaryota</taxon>
        <taxon>Viridiplantae</taxon>
        <taxon>Chlorophyta</taxon>
        <taxon>core chlorophytes</taxon>
        <taxon>Chlorodendrophyceae</taxon>
        <taxon>Chlorodendrales</taxon>
        <taxon>Chlorodendraceae</taxon>
        <taxon>Tetraselmis</taxon>
    </lineage>
</organism>
<dbReference type="AlphaFoldDB" id="A0A7S1X7C1"/>
<evidence type="ECO:0000313" key="1">
    <source>
        <dbReference type="EMBL" id="CAD9213153.1"/>
    </source>
</evidence>
<sequence>MPSRSVSMDKGAQGQLGFASPDAELSSMKSAHTPLRTLSRGSASTMSESFSGGHLSHCEAMSHDGHASGDSTTCGSPAEVMDMSGFATSMAATRRTETELAIPPPAPPVEPLKISLRMHDSTGKSISVNFDFDVVHDCYQTVAADMARYLNLDENTVPQIARRIEANVGKEQNKAAQVAVMAHAGAIATTLCVAAAEACQQVTCTRRSTDLAAEQHAALIKRHSQRMRGLLAAEQQRQKGVAALAAVPSAGPKGQQRGAEFQQVRFCKFRGMYVPNVIKRTSLAMQP</sequence>
<proteinExistence type="predicted"/>
<gene>
    <name evidence="1" type="ORF">TCHU04912_LOCUS15392</name>
</gene>
<name>A0A7S1X7C1_9CHLO</name>
<reference evidence="1" key="1">
    <citation type="submission" date="2021-01" db="EMBL/GenBank/DDBJ databases">
        <authorList>
            <person name="Corre E."/>
            <person name="Pelletier E."/>
            <person name="Niang G."/>
            <person name="Scheremetjew M."/>
            <person name="Finn R."/>
            <person name="Kale V."/>
            <person name="Holt S."/>
            <person name="Cochrane G."/>
            <person name="Meng A."/>
            <person name="Brown T."/>
            <person name="Cohen L."/>
        </authorList>
    </citation>
    <scope>NUCLEOTIDE SEQUENCE</scope>
    <source>
        <strain evidence="1">PLY429</strain>
    </source>
</reference>
<protein>
    <submittedName>
        <fullName evidence="1">Uncharacterized protein</fullName>
    </submittedName>
</protein>
<accession>A0A7S1X7C1</accession>